<dbReference type="InterPro" id="IPR036291">
    <property type="entry name" value="NAD(P)-bd_dom_sf"/>
</dbReference>
<dbReference type="Gene3D" id="3.40.50.720">
    <property type="entry name" value="NAD(P)-binding Rossmann-like Domain"/>
    <property type="match status" value="1"/>
</dbReference>
<dbReference type="GO" id="GO:0003978">
    <property type="term" value="F:UDP-glucose 4-epimerase activity"/>
    <property type="evidence" value="ECO:0007669"/>
    <property type="project" value="UniProtKB-EC"/>
</dbReference>
<feature type="domain" description="NAD-dependent epimerase/dehydratase" evidence="1">
    <location>
        <begin position="5"/>
        <end position="236"/>
    </location>
</feature>
<evidence type="ECO:0000313" key="2">
    <source>
        <dbReference type="EMBL" id="MBM7473419.1"/>
    </source>
</evidence>
<dbReference type="Proteomes" id="UP000776164">
    <property type="component" value="Unassembled WGS sequence"/>
</dbReference>
<dbReference type="PANTHER" id="PTHR43245">
    <property type="entry name" value="BIFUNCTIONAL POLYMYXIN RESISTANCE PROTEIN ARNA"/>
    <property type="match status" value="1"/>
</dbReference>
<keyword evidence="2" id="KW-0413">Isomerase</keyword>
<comment type="caution">
    <text evidence="2">The sequence shown here is derived from an EMBL/GenBank/DDBJ whole genome shotgun (WGS) entry which is preliminary data.</text>
</comment>
<gene>
    <name evidence="2" type="ORF">JOE66_003053</name>
</gene>
<dbReference type="PANTHER" id="PTHR43245:SF13">
    <property type="entry name" value="UDP-D-APIOSE_UDP-D-XYLOSE SYNTHASE 2"/>
    <property type="match status" value="1"/>
</dbReference>
<dbReference type="InterPro" id="IPR001509">
    <property type="entry name" value="Epimerase_deHydtase"/>
</dbReference>
<keyword evidence="3" id="KW-1185">Reference proteome</keyword>
<evidence type="ECO:0000259" key="1">
    <source>
        <dbReference type="Pfam" id="PF01370"/>
    </source>
</evidence>
<dbReference type="SUPFAM" id="SSF51735">
    <property type="entry name" value="NAD(P)-binding Rossmann-fold domains"/>
    <property type="match status" value="1"/>
</dbReference>
<evidence type="ECO:0000313" key="3">
    <source>
        <dbReference type="Proteomes" id="UP000776164"/>
    </source>
</evidence>
<reference evidence="2 3" key="1">
    <citation type="submission" date="2021-01" db="EMBL/GenBank/DDBJ databases">
        <title>Sequencing the genomes of 1000 actinobacteria strains.</title>
        <authorList>
            <person name="Klenk H.-P."/>
        </authorList>
    </citation>
    <scope>NUCLEOTIDE SEQUENCE [LARGE SCALE GENOMIC DNA]</scope>
    <source>
        <strain evidence="2 3">DSM 13057</strain>
    </source>
</reference>
<dbReference type="EMBL" id="JAFBBU010000001">
    <property type="protein sequence ID" value="MBM7473419.1"/>
    <property type="molecule type" value="Genomic_DNA"/>
</dbReference>
<name>A0ABS2L8U6_9MICO</name>
<protein>
    <submittedName>
        <fullName evidence="2">UDP-glucose 4-epimerase</fullName>
        <ecNumber evidence="2">5.1.3.2</ecNumber>
    </submittedName>
</protein>
<organism evidence="2 3">
    <name type="scientific">Subtercola frigoramans</name>
    <dbReference type="NCBI Taxonomy" id="120298"/>
    <lineage>
        <taxon>Bacteria</taxon>
        <taxon>Bacillati</taxon>
        <taxon>Actinomycetota</taxon>
        <taxon>Actinomycetes</taxon>
        <taxon>Micrococcales</taxon>
        <taxon>Microbacteriaceae</taxon>
        <taxon>Subtercola</taxon>
    </lineage>
</organism>
<dbReference type="Gene3D" id="3.90.25.10">
    <property type="entry name" value="UDP-galactose 4-epimerase, domain 1"/>
    <property type="match status" value="1"/>
</dbReference>
<proteinExistence type="predicted"/>
<dbReference type="InterPro" id="IPR050177">
    <property type="entry name" value="Lipid_A_modif_metabolic_enz"/>
</dbReference>
<dbReference type="Pfam" id="PF01370">
    <property type="entry name" value="Epimerase"/>
    <property type="match status" value="1"/>
</dbReference>
<dbReference type="RefSeq" id="WP_205110885.1">
    <property type="nucleotide sequence ID" value="NZ_BAAAHT010000014.1"/>
</dbReference>
<accession>A0ABS2L8U6</accession>
<sequence length="306" mass="33664">MANCLVIGGNGFLGAHLSNALARAGHEVVAFDRFSRGIQAIQVPGVKAHIGDFLSRFDLASALVGQEYVFHFLSTTTPMTAENEPSLDLRTNVSQSVDLLELCVEAGISRFYYASSGGAIYGTQDIDFFREDDRVLPVSPYGIGKLTIENYLRYFRVKHGLQSYALRISNPYGTGQSVEKRQGLIPIVLHQVHTGAEISRLGNGSMVRDYVYVNDLIEMILALVASEPKHDTYNLGSGHGTTVNEVFDSIRRITEVNFSTRDLPKPATFVDTVVLDTSRFTDEFGYPSITTLDQGVAAVWSDIRLS</sequence>
<dbReference type="EC" id="5.1.3.2" evidence="2"/>